<keyword evidence="3" id="KW-0472">Membrane</keyword>
<dbReference type="SUPFAM" id="SSF53254">
    <property type="entry name" value="Phosphoglycerate mutase-like"/>
    <property type="match status" value="1"/>
</dbReference>
<dbReference type="Pfam" id="PF00328">
    <property type="entry name" value="His_Phos_2"/>
    <property type="match status" value="1"/>
</dbReference>
<protein>
    <submittedName>
        <fullName evidence="5">Histidine phosphatase superfamily</fullName>
    </submittedName>
</protein>
<keyword evidence="3" id="KW-0812">Transmembrane</keyword>
<gene>
    <name evidence="5" type="ORF">BDY21DRAFT_279662</name>
</gene>
<organism evidence="5 6">
    <name type="scientific">Lineolata rhizophorae</name>
    <dbReference type="NCBI Taxonomy" id="578093"/>
    <lineage>
        <taxon>Eukaryota</taxon>
        <taxon>Fungi</taxon>
        <taxon>Dikarya</taxon>
        <taxon>Ascomycota</taxon>
        <taxon>Pezizomycotina</taxon>
        <taxon>Dothideomycetes</taxon>
        <taxon>Dothideomycetes incertae sedis</taxon>
        <taxon>Lineolatales</taxon>
        <taxon>Lineolataceae</taxon>
        <taxon>Lineolata</taxon>
    </lineage>
</organism>
<feature type="compositionally biased region" description="Low complexity" evidence="2">
    <location>
        <begin position="551"/>
        <end position="569"/>
    </location>
</feature>
<keyword evidence="6" id="KW-1185">Reference proteome</keyword>
<proteinExistence type="inferred from homology"/>
<dbReference type="Proteomes" id="UP000799766">
    <property type="component" value="Unassembled WGS sequence"/>
</dbReference>
<accession>A0A6A6PBF8</accession>
<reference evidence="5" key="1">
    <citation type="journal article" date="2020" name="Stud. Mycol.">
        <title>101 Dothideomycetes genomes: a test case for predicting lifestyles and emergence of pathogens.</title>
        <authorList>
            <person name="Haridas S."/>
            <person name="Albert R."/>
            <person name="Binder M."/>
            <person name="Bloem J."/>
            <person name="Labutti K."/>
            <person name="Salamov A."/>
            <person name="Andreopoulos B."/>
            <person name="Baker S."/>
            <person name="Barry K."/>
            <person name="Bills G."/>
            <person name="Bluhm B."/>
            <person name="Cannon C."/>
            <person name="Castanera R."/>
            <person name="Culley D."/>
            <person name="Daum C."/>
            <person name="Ezra D."/>
            <person name="Gonzalez J."/>
            <person name="Henrissat B."/>
            <person name="Kuo A."/>
            <person name="Liang C."/>
            <person name="Lipzen A."/>
            <person name="Lutzoni F."/>
            <person name="Magnuson J."/>
            <person name="Mondo S."/>
            <person name="Nolan M."/>
            <person name="Ohm R."/>
            <person name="Pangilinan J."/>
            <person name="Park H.-J."/>
            <person name="Ramirez L."/>
            <person name="Alfaro M."/>
            <person name="Sun H."/>
            <person name="Tritt A."/>
            <person name="Yoshinaga Y."/>
            <person name="Zwiers L.-H."/>
            <person name="Turgeon B."/>
            <person name="Goodwin S."/>
            <person name="Spatafora J."/>
            <person name="Crous P."/>
            <person name="Grigoriev I."/>
        </authorList>
    </citation>
    <scope>NUCLEOTIDE SEQUENCE</scope>
    <source>
        <strain evidence="5">ATCC 16933</strain>
    </source>
</reference>
<dbReference type="InterPro" id="IPR029033">
    <property type="entry name" value="His_PPase_superfam"/>
</dbReference>
<dbReference type="Gene3D" id="3.40.50.1240">
    <property type="entry name" value="Phosphoglycerate mutase-like"/>
    <property type="match status" value="1"/>
</dbReference>
<feature type="region of interest" description="Disordered" evidence="2">
    <location>
        <begin position="551"/>
        <end position="637"/>
    </location>
</feature>
<dbReference type="OrthoDB" id="258392at2759"/>
<comment type="similarity">
    <text evidence="1">Belongs to the histidine acid phosphatase family.</text>
</comment>
<evidence type="ECO:0000313" key="6">
    <source>
        <dbReference type="Proteomes" id="UP000799766"/>
    </source>
</evidence>
<evidence type="ECO:0000256" key="2">
    <source>
        <dbReference type="SAM" id="MobiDB-lite"/>
    </source>
</evidence>
<name>A0A6A6PBF8_9PEZI</name>
<feature type="signal peptide" evidence="4">
    <location>
        <begin position="1"/>
        <end position="19"/>
    </location>
</feature>
<sequence length="637" mass="66590">MLAFFVALLAAVILAPTAAEPGKRQVDYHNVRASVVYTVAGEATPASLGSFGPQHLTSLGAQQLFAAGSFFRQRYLVNDDDGPTDGTTDEAYRPIAGLSADIVNDDHLYALTTDDQPNVASAQAFLQGLYPPFEIAGSDAAATATQLDPSSVLSNGSYVSSPLDGYRYPRIRAASTLDPAYASVAGNRQCGAWAASAQVHLASEAFTEVANAAADLYYDVGTALLYDVLDDSGWDYINAVPIWDYLSYMYNHNSTVMSLLSSNISFPGALDQVRDLASRREWAINADLAYSSVATGAQVGEQIRAVAGKTLAAKVLGLFSEAIASGGDTNKLNLLFGDHAPLTAFFGLARMQQADADFYGLPEPGSSLVFDLFTTDDAADAPFPTSDEADSLKVRVYFRNGTAPTADPDDDGIRDVQNSVLTARTLFGNYAVDFAWDDFGRDMAAVMTPSAAHWCAACGGTALFCPAFSYAGLADDEEARRTDGCVSPPVAGVIGVVVTLVVLAIVAALLALLLGVRVRRVPPPPPAAAKKSFGGFKGDAKMASDADLALPKGGAPAGAGAPAPRGPLGDVKGHERVGSWELSGPGDKDVEGGGPGADAGAMGMSMGVGRAGLERRRSEESLEVSPYAEPVRPEERV</sequence>
<dbReference type="PANTHER" id="PTHR11567:SF127">
    <property type="entry name" value="HISTIDINE ACID PHOSPHATASE"/>
    <property type="match status" value="1"/>
</dbReference>
<dbReference type="InterPro" id="IPR050645">
    <property type="entry name" value="Histidine_acid_phosphatase"/>
</dbReference>
<dbReference type="EMBL" id="MU001672">
    <property type="protein sequence ID" value="KAF2461179.1"/>
    <property type="molecule type" value="Genomic_DNA"/>
</dbReference>
<feature type="chain" id="PRO_5025351987" evidence="4">
    <location>
        <begin position="20"/>
        <end position="637"/>
    </location>
</feature>
<dbReference type="AlphaFoldDB" id="A0A6A6PBF8"/>
<evidence type="ECO:0000256" key="3">
    <source>
        <dbReference type="SAM" id="Phobius"/>
    </source>
</evidence>
<dbReference type="PANTHER" id="PTHR11567">
    <property type="entry name" value="ACID PHOSPHATASE-RELATED"/>
    <property type="match status" value="1"/>
</dbReference>
<feature type="compositionally biased region" description="Low complexity" evidence="2">
    <location>
        <begin position="598"/>
        <end position="608"/>
    </location>
</feature>
<keyword evidence="3" id="KW-1133">Transmembrane helix</keyword>
<evidence type="ECO:0000256" key="4">
    <source>
        <dbReference type="SAM" id="SignalP"/>
    </source>
</evidence>
<feature type="transmembrane region" description="Helical" evidence="3">
    <location>
        <begin position="490"/>
        <end position="514"/>
    </location>
</feature>
<dbReference type="InterPro" id="IPR000560">
    <property type="entry name" value="His_Pase_clade-2"/>
</dbReference>
<evidence type="ECO:0000313" key="5">
    <source>
        <dbReference type="EMBL" id="KAF2461179.1"/>
    </source>
</evidence>
<dbReference type="GO" id="GO:0016791">
    <property type="term" value="F:phosphatase activity"/>
    <property type="evidence" value="ECO:0007669"/>
    <property type="project" value="TreeGrafter"/>
</dbReference>
<keyword evidence="4" id="KW-0732">Signal</keyword>
<evidence type="ECO:0000256" key="1">
    <source>
        <dbReference type="ARBA" id="ARBA00005375"/>
    </source>
</evidence>